<evidence type="ECO:0000313" key="2">
    <source>
        <dbReference type="Proteomes" id="UP000192566"/>
    </source>
</evidence>
<comment type="caution">
    <text evidence="1">The sequence shown here is derived from an EMBL/GenBank/DDBJ whole genome shotgun (WGS) entry which is preliminary data.</text>
</comment>
<proteinExistence type="predicted"/>
<keyword evidence="2" id="KW-1185">Reference proteome</keyword>
<reference evidence="1 2" key="1">
    <citation type="submission" date="2017-02" db="EMBL/GenBank/DDBJ databases">
        <title>The new phylogeny of genus Mycobacterium.</title>
        <authorList>
            <person name="Tortoli E."/>
            <person name="Trovato A."/>
            <person name="Cirillo D.M."/>
        </authorList>
    </citation>
    <scope>NUCLEOTIDE SEQUENCE [LARGE SCALE GENOMIC DNA]</scope>
    <source>
        <strain evidence="1 2">DSM 44471</strain>
    </source>
</reference>
<name>A0A1X0D3C4_MYCHE</name>
<organism evidence="1 2">
    <name type="scientific">Mycobacterium heidelbergense</name>
    <dbReference type="NCBI Taxonomy" id="53376"/>
    <lineage>
        <taxon>Bacteria</taxon>
        <taxon>Bacillati</taxon>
        <taxon>Actinomycetota</taxon>
        <taxon>Actinomycetes</taxon>
        <taxon>Mycobacteriales</taxon>
        <taxon>Mycobacteriaceae</taxon>
        <taxon>Mycobacterium</taxon>
        <taxon>Mycobacterium simiae complex</taxon>
    </lineage>
</organism>
<dbReference type="EMBL" id="MVHR01000069">
    <property type="protein sequence ID" value="ORA66845.1"/>
    <property type="molecule type" value="Genomic_DNA"/>
</dbReference>
<accession>A0A1X0D3C4</accession>
<sequence length="422" mass="43237">MGASLIALTPAVSNNVAADLHRSAADIQQRAVQLLSTDDPGVVNPIQTWINVFTGAAANLQADYAMATTYGFFPVLEQELANQAFIDGTQVIPAFQNAALAGVQWYTEGPNSGVVGTISGFWGNLFLGLSQVGAGDFQNGFETIASAGIPGLASSAGLALQPLLPVLPDELESLPSAVTFLLSDAYYSFAINYWLAWPKALGWELGTDVQNAYDGFASGDLLAGVTNLLNIPGAFTGQFLNGGLWSSHGFWPGFLTPGTPSTTDTMGLLSFFTTYVSQGLANSLVYPGAPNIVEGGNFAEVVQQFLAQVSNFTPNIYGSLSGWPTPAIIVNNVVNLFHTYAGVGGLTSAATGASAANVAGLAPSLAANLSGLAPSIAADFSGIAPSLAAEIGGIAPSLATNLAGTLAPQLGTLAAHLLTSLF</sequence>
<protein>
    <submittedName>
        <fullName evidence="1">Uncharacterized protein</fullName>
    </submittedName>
</protein>
<evidence type="ECO:0000313" key="1">
    <source>
        <dbReference type="EMBL" id="ORA66845.1"/>
    </source>
</evidence>
<dbReference type="Proteomes" id="UP000192566">
    <property type="component" value="Unassembled WGS sequence"/>
</dbReference>
<gene>
    <name evidence="1" type="ORF">BST25_23035</name>
</gene>
<dbReference type="AlphaFoldDB" id="A0A1X0D3C4"/>